<evidence type="ECO:0000256" key="3">
    <source>
        <dbReference type="ARBA" id="ARBA00022722"/>
    </source>
</evidence>
<feature type="compositionally biased region" description="Basic and acidic residues" evidence="6">
    <location>
        <begin position="186"/>
        <end position="198"/>
    </location>
</feature>
<accession>A0A0M3K2Z1</accession>
<reference evidence="7 8" key="2">
    <citation type="submission" date="2018-11" db="EMBL/GenBank/DDBJ databases">
        <authorList>
            <consortium name="Pathogen Informatics"/>
        </authorList>
    </citation>
    <scope>NUCLEOTIDE SEQUENCE [LARGE SCALE GENOMIC DNA]</scope>
</reference>
<dbReference type="Gene3D" id="3.30.420.10">
    <property type="entry name" value="Ribonuclease H-like superfamily/Ribonuclease H"/>
    <property type="match status" value="2"/>
</dbReference>
<gene>
    <name evidence="7" type="ORF">ASIM_LOCUS14730</name>
</gene>
<sequence length="383" mass="42626">MASFSYPFPGDRQLDGCIISSEQCPIRATKDKYIAITANSPLFAIDCEMCVSKRGISELTRVTLVSFIIVDEQCRVLLDTLVKPYEQIVDYTLTDLFLGETIQDKRGHCSVEDAVATMRLIKMKLQKGFEFGNVSFGWNFDVWARQNGLTTSGARIATIRPYSQISSAGKEDYSEQEQPPRKRKRSGEPSRAERNETTDRDNRLCDECGRAKNVKCSVKDCACVANRTSVCVVCCSMKNEPEVSDASGEHLDWSSALGTSSYIGTKSLIDEVLKTKDKSILCCTHENYCNFESSRRTKFHDSRSFESAEALVETISEELLQHNLAVIELDSELLSKSEEDESSTAKHVDNIVESLVASAPPKSLIALILSSPQESTCRISMKP</sequence>
<feature type="region of interest" description="Disordered" evidence="6">
    <location>
        <begin position="167"/>
        <end position="198"/>
    </location>
</feature>
<reference evidence="9" key="1">
    <citation type="submission" date="2017-02" db="UniProtKB">
        <authorList>
            <consortium name="WormBaseParasite"/>
        </authorList>
    </citation>
    <scope>IDENTIFICATION</scope>
</reference>
<protein>
    <submittedName>
        <fullName evidence="9">Putative rnase h (inferred by orthology to a S. mansoni protein)</fullName>
    </submittedName>
</protein>
<dbReference type="InterPro" id="IPR036397">
    <property type="entry name" value="RNaseH_sf"/>
</dbReference>
<comment type="subcellular location">
    <subcellularLocation>
        <location evidence="1">Nucleus</location>
    </subcellularLocation>
</comment>
<evidence type="ECO:0000313" key="8">
    <source>
        <dbReference type="Proteomes" id="UP000267096"/>
    </source>
</evidence>
<dbReference type="PANTHER" id="PTHR12801:SF115">
    <property type="entry name" value="FI18136P1-RELATED"/>
    <property type="match status" value="1"/>
</dbReference>
<comment type="similarity">
    <text evidence="2">Belongs to the REXO1/REXO3 family.</text>
</comment>
<evidence type="ECO:0000256" key="6">
    <source>
        <dbReference type="SAM" id="MobiDB-lite"/>
    </source>
</evidence>
<dbReference type="GO" id="GO:0004527">
    <property type="term" value="F:exonuclease activity"/>
    <property type="evidence" value="ECO:0007669"/>
    <property type="project" value="InterPro"/>
</dbReference>
<dbReference type="InterPro" id="IPR047021">
    <property type="entry name" value="REXO1/3/4-like"/>
</dbReference>
<dbReference type="GO" id="GO:0005634">
    <property type="term" value="C:nucleus"/>
    <property type="evidence" value="ECO:0007669"/>
    <property type="project" value="UniProtKB-SubCell"/>
</dbReference>
<evidence type="ECO:0000313" key="9">
    <source>
        <dbReference type="WBParaSite" id="ASIM_0001532001-mRNA-1"/>
    </source>
</evidence>
<dbReference type="GO" id="GO:0003676">
    <property type="term" value="F:nucleic acid binding"/>
    <property type="evidence" value="ECO:0007669"/>
    <property type="project" value="InterPro"/>
</dbReference>
<evidence type="ECO:0000256" key="2">
    <source>
        <dbReference type="ARBA" id="ARBA00006357"/>
    </source>
</evidence>
<organism evidence="9">
    <name type="scientific">Anisakis simplex</name>
    <name type="common">Herring worm</name>
    <dbReference type="NCBI Taxonomy" id="6269"/>
    <lineage>
        <taxon>Eukaryota</taxon>
        <taxon>Metazoa</taxon>
        <taxon>Ecdysozoa</taxon>
        <taxon>Nematoda</taxon>
        <taxon>Chromadorea</taxon>
        <taxon>Rhabditida</taxon>
        <taxon>Spirurina</taxon>
        <taxon>Ascaridomorpha</taxon>
        <taxon>Ascaridoidea</taxon>
        <taxon>Anisakidae</taxon>
        <taxon>Anisakis</taxon>
        <taxon>Anisakis simplex complex</taxon>
    </lineage>
</organism>
<keyword evidence="4" id="KW-0378">Hydrolase</keyword>
<evidence type="ECO:0000313" key="7">
    <source>
        <dbReference type="EMBL" id="VDK53192.1"/>
    </source>
</evidence>
<dbReference type="OrthoDB" id="3996471at2759"/>
<evidence type="ECO:0000256" key="1">
    <source>
        <dbReference type="ARBA" id="ARBA00004123"/>
    </source>
</evidence>
<keyword evidence="3" id="KW-0540">Nuclease</keyword>
<dbReference type="WBParaSite" id="ASIM_0001532001-mRNA-1">
    <property type="protein sequence ID" value="ASIM_0001532001-mRNA-1"/>
    <property type="gene ID" value="ASIM_0001532001"/>
</dbReference>
<evidence type="ECO:0000256" key="4">
    <source>
        <dbReference type="ARBA" id="ARBA00022801"/>
    </source>
</evidence>
<name>A0A0M3K2Z1_ANISI</name>
<keyword evidence="5" id="KW-0539">Nucleus</keyword>
<dbReference type="PANTHER" id="PTHR12801">
    <property type="entry name" value="RNA EXONUCLEASE REXO1 / RECO3 FAMILY MEMBER-RELATED"/>
    <property type="match status" value="1"/>
</dbReference>
<dbReference type="AlphaFoldDB" id="A0A0M3K2Z1"/>
<keyword evidence="8" id="KW-1185">Reference proteome</keyword>
<evidence type="ECO:0000256" key="5">
    <source>
        <dbReference type="ARBA" id="ARBA00023242"/>
    </source>
</evidence>
<proteinExistence type="inferred from homology"/>
<dbReference type="EMBL" id="UYRR01031899">
    <property type="protein sequence ID" value="VDK53192.1"/>
    <property type="molecule type" value="Genomic_DNA"/>
</dbReference>
<dbReference type="Proteomes" id="UP000267096">
    <property type="component" value="Unassembled WGS sequence"/>
</dbReference>